<evidence type="ECO:0000256" key="6">
    <source>
        <dbReference type="ARBA" id="ARBA00022771"/>
    </source>
</evidence>
<dbReference type="PANTHER" id="PTHR28535:SF1">
    <property type="entry name" value="PROTEIN ZGRF1"/>
    <property type="match status" value="1"/>
</dbReference>
<dbReference type="GO" id="GO:0035861">
    <property type="term" value="C:site of double-strand break"/>
    <property type="evidence" value="ECO:0000318"/>
    <property type="project" value="GO_Central"/>
</dbReference>
<dbReference type="InterPro" id="IPR047187">
    <property type="entry name" value="SF1_C_Upf1"/>
</dbReference>
<dbReference type="OrthoDB" id="6513042at2759"/>
<dbReference type="InterPro" id="IPR041679">
    <property type="entry name" value="DNA2/NAM7-like_C"/>
</dbReference>
<dbReference type="GO" id="GO:0006302">
    <property type="term" value="P:double-strand break repair"/>
    <property type="evidence" value="ECO:0000318"/>
    <property type="project" value="GO_Central"/>
</dbReference>
<keyword evidence="6 19" id="KW-0863">Zinc-finger</keyword>
<keyword evidence="10" id="KW-0067">ATP-binding</keyword>
<dbReference type="CTD" id="55345"/>
<evidence type="ECO:0000256" key="5">
    <source>
        <dbReference type="ARBA" id="ARBA00022763"/>
    </source>
</evidence>
<evidence type="ECO:0000259" key="21">
    <source>
        <dbReference type="PROSITE" id="PS51999"/>
    </source>
</evidence>
<dbReference type="RefSeq" id="XP_040555327.1">
    <property type="nucleotide sequence ID" value="XM_040699393.2"/>
</dbReference>
<dbReference type="Gene3D" id="3.40.50.300">
    <property type="entry name" value="P-loop containing nucleotide triphosphate hydrolases"/>
    <property type="match status" value="2"/>
</dbReference>
<comment type="subcellular location">
    <subcellularLocation>
        <location evidence="1">Nucleus</location>
    </subcellularLocation>
</comment>
<evidence type="ECO:0000256" key="15">
    <source>
        <dbReference type="ARBA" id="ARBA00048954"/>
    </source>
</evidence>
<organism evidence="22 23">
    <name type="scientific">Gallus gallus</name>
    <name type="common">Chicken</name>
    <dbReference type="NCBI Taxonomy" id="9031"/>
    <lineage>
        <taxon>Eukaryota</taxon>
        <taxon>Metazoa</taxon>
        <taxon>Chordata</taxon>
        <taxon>Craniata</taxon>
        <taxon>Vertebrata</taxon>
        <taxon>Euteleostomi</taxon>
        <taxon>Archelosauria</taxon>
        <taxon>Archosauria</taxon>
        <taxon>Dinosauria</taxon>
        <taxon>Saurischia</taxon>
        <taxon>Theropoda</taxon>
        <taxon>Coelurosauria</taxon>
        <taxon>Aves</taxon>
        <taxon>Neognathae</taxon>
        <taxon>Galloanserae</taxon>
        <taxon>Galliformes</taxon>
        <taxon>Phasianidae</taxon>
        <taxon>Phasianinae</taxon>
        <taxon>Gallus</taxon>
    </lineage>
</organism>
<comment type="subunit">
    <text evidence="16">Interacts with DNA repair protein RAD51; the interaction promotes RAD51 strand exchange activity. Also interacts with DNA repair proteins EXO1 and BRCA1; the interactions are increased following DNA damage induction.</text>
</comment>
<reference evidence="22" key="3">
    <citation type="submission" date="2025-09" db="UniProtKB">
        <authorList>
            <consortium name="Ensembl"/>
        </authorList>
    </citation>
    <scope>IDENTIFICATION</scope>
    <source>
        <strain evidence="22">broiler</strain>
    </source>
</reference>
<protein>
    <recommendedName>
        <fullName evidence="17">5'-3' DNA helicase ZGRF1</fullName>
        <ecNumber evidence="14">5.6.2.3</ecNumber>
    </recommendedName>
    <alternativeName>
        <fullName evidence="18">GRF-type zinc finger domain-containing protein 1</fullName>
    </alternativeName>
</protein>
<keyword evidence="5" id="KW-0227">DNA damage</keyword>
<dbReference type="InterPro" id="IPR041677">
    <property type="entry name" value="DNA2/NAM7_AAA_11"/>
</dbReference>
<evidence type="ECO:0000256" key="8">
    <source>
        <dbReference type="ARBA" id="ARBA00022806"/>
    </source>
</evidence>
<comment type="catalytic activity">
    <reaction evidence="15">
        <text>ATP + H2O = ADP + phosphate + H(+)</text>
        <dbReference type="Rhea" id="RHEA:13065"/>
        <dbReference type="ChEBI" id="CHEBI:15377"/>
        <dbReference type="ChEBI" id="CHEBI:15378"/>
        <dbReference type="ChEBI" id="CHEBI:30616"/>
        <dbReference type="ChEBI" id="CHEBI:43474"/>
        <dbReference type="ChEBI" id="CHEBI:456216"/>
        <dbReference type="EC" id="5.6.2.3"/>
    </reaction>
</comment>
<dbReference type="Pfam" id="PF10382">
    <property type="entry name" value="ZGRF1-like_N"/>
    <property type="match status" value="1"/>
</dbReference>
<keyword evidence="7" id="KW-0378">Hydrolase</keyword>
<evidence type="ECO:0000256" key="16">
    <source>
        <dbReference type="ARBA" id="ARBA00066212"/>
    </source>
</evidence>
<dbReference type="Pfam" id="PF06839">
    <property type="entry name" value="Zn_ribbon_GRF"/>
    <property type="match status" value="1"/>
</dbReference>
<evidence type="ECO:0000256" key="1">
    <source>
        <dbReference type="ARBA" id="ARBA00004123"/>
    </source>
</evidence>
<evidence type="ECO:0000313" key="22">
    <source>
        <dbReference type="Ensembl" id="ENSGALP00010005489.1"/>
    </source>
</evidence>
<evidence type="ECO:0000256" key="18">
    <source>
        <dbReference type="ARBA" id="ARBA00083828"/>
    </source>
</evidence>
<evidence type="ECO:0000256" key="11">
    <source>
        <dbReference type="ARBA" id="ARBA00023204"/>
    </source>
</evidence>
<dbReference type="Proteomes" id="UP000000539">
    <property type="component" value="Chromosome 4"/>
</dbReference>
<dbReference type="Pfam" id="PF13086">
    <property type="entry name" value="AAA_11"/>
    <property type="match status" value="1"/>
</dbReference>
<dbReference type="SMR" id="A0A8V0XMP8"/>
<evidence type="ECO:0000256" key="2">
    <source>
        <dbReference type="ARBA" id="ARBA00022553"/>
    </source>
</evidence>
<keyword evidence="4" id="KW-0547">Nucleotide-binding</keyword>
<dbReference type="FunFam" id="3.40.50.300:FF:001087">
    <property type="entry name" value="ZGRF1 isoform 9"/>
    <property type="match status" value="1"/>
</dbReference>
<dbReference type="Ensembl" id="ENSGALT00010009277.1">
    <property type="protein sequence ID" value="ENSGALP00010005489.1"/>
    <property type="gene ID" value="ENSGALG00010004007.1"/>
</dbReference>
<dbReference type="InterPro" id="IPR010666">
    <property type="entry name" value="Znf_GRF"/>
</dbReference>
<keyword evidence="23" id="KW-1185">Reference proteome</keyword>
<evidence type="ECO:0000256" key="10">
    <source>
        <dbReference type="ARBA" id="ARBA00022840"/>
    </source>
</evidence>
<evidence type="ECO:0000256" key="12">
    <source>
        <dbReference type="ARBA" id="ARBA00023235"/>
    </source>
</evidence>
<evidence type="ECO:0000256" key="14">
    <source>
        <dbReference type="ARBA" id="ARBA00044969"/>
    </source>
</evidence>
<dbReference type="GO" id="GO:0043139">
    <property type="term" value="F:5'-3' DNA helicase activity"/>
    <property type="evidence" value="ECO:0007669"/>
    <property type="project" value="UniProtKB-EC"/>
</dbReference>
<dbReference type="CDD" id="cd18808">
    <property type="entry name" value="SF1_C_Upf1"/>
    <property type="match status" value="1"/>
</dbReference>
<keyword evidence="13" id="KW-0539">Nucleus</keyword>
<dbReference type="PROSITE" id="PS51999">
    <property type="entry name" value="ZF_GRF"/>
    <property type="match status" value="1"/>
</dbReference>
<keyword evidence="12" id="KW-0413">Isomerase</keyword>
<evidence type="ECO:0000256" key="7">
    <source>
        <dbReference type="ARBA" id="ARBA00022801"/>
    </source>
</evidence>
<dbReference type="GO" id="GO:0005524">
    <property type="term" value="F:ATP binding"/>
    <property type="evidence" value="ECO:0007669"/>
    <property type="project" value="UniProtKB-KW"/>
</dbReference>
<proteinExistence type="predicted"/>
<name>A0A8V0XMP8_CHICK</name>
<dbReference type="GeneID" id="428770"/>
<evidence type="ECO:0000256" key="17">
    <source>
        <dbReference type="ARBA" id="ARBA00072540"/>
    </source>
</evidence>
<dbReference type="GeneTree" id="ENSGT00940000162335"/>
<evidence type="ECO:0000256" key="13">
    <source>
        <dbReference type="ARBA" id="ARBA00023242"/>
    </source>
</evidence>
<evidence type="ECO:0000313" key="23">
    <source>
        <dbReference type="Proteomes" id="UP000000539"/>
    </source>
</evidence>
<dbReference type="InterPro" id="IPR052800">
    <property type="entry name" value="DNA_Repair_Helicase_ZGRF1"/>
</dbReference>
<accession>A0A8V0XMP8</accession>
<dbReference type="GO" id="GO:0005634">
    <property type="term" value="C:nucleus"/>
    <property type="evidence" value="ECO:0000318"/>
    <property type="project" value="GO_Central"/>
</dbReference>
<keyword evidence="8" id="KW-0347">Helicase</keyword>
<feature type="region of interest" description="Disordered" evidence="20">
    <location>
        <begin position="203"/>
        <end position="233"/>
    </location>
</feature>
<dbReference type="Pfam" id="PF13087">
    <property type="entry name" value="AAA_12"/>
    <property type="match status" value="1"/>
</dbReference>
<evidence type="ECO:0000256" key="9">
    <source>
        <dbReference type="ARBA" id="ARBA00022833"/>
    </source>
</evidence>
<gene>
    <name evidence="22" type="primary">ZGRF1</name>
</gene>
<dbReference type="SUPFAM" id="SSF52540">
    <property type="entry name" value="P-loop containing nucleoside triphosphate hydrolases"/>
    <property type="match status" value="1"/>
</dbReference>
<dbReference type="PANTHER" id="PTHR28535">
    <property type="entry name" value="ZINC FINGER GRF-TYPE CONTAINING 1"/>
    <property type="match status" value="1"/>
</dbReference>
<reference evidence="22" key="1">
    <citation type="submission" date="2020-11" db="EMBL/GenBank/DDBJ databases">
        <title>Gallus gallus (Chicken) genome, bGalGal1, GRCg7b, maternal haplotype autosomes + Z &amp; W.</title>
        <authorList>
            <person name="Warren W."/>
            <person name="Formenti G."/>
            <person name="Fedrigo O."/>
            <person name="Haase B."/>
            <person name="Mountcastle J."/>
            <person name="Balacco J."/>
            <person name="Tracey A."/>
            <person name="Schneider V."/>
            <person name="Okimoto R."/>
            <person name="Cheng H."/>
            <person name="Hawken R."/>
            <person name="Howe K."/>
            <person name="Jarvis E.D."/>
        </authorList>
    </citation>
    <scope>NUCLEOTIDE SEQUENCE [LARGE SCALE GENOMIC DNA]</scope>
    <source>
        <strain evidence="22">Broiler</strain>
    </source>
</reference>
<keyword evidence="3" id="KW-0479">Metal-binding</keyword>
<feature type="domain" description="GRF-type" evidence="21">
    <location>
        <begin position="1313"/>
        <end position="1355"/>
    </location>
</feature>
<dbReference type="InterPro" id="IPR018838">
    <property type="entry name" value="ZGRF1-like_N"/>
</dbReference>
<keyword evidence="11" id="KW-0234">DNA repair</keyword>
<dbReference type="InterPro" id="IPR027417">
    <property type="entry name" value="P-loop_NTPase"/>
</dbReference>
<evidence type="ECO:0000256" key="4">
    <source>
        <dbReference type="ARBA" id="ARBA00022741"/>
    </source>
</evidence>
<dbReference type="EC" id="5.6.2.3" evidence="14"/>
<evidence type="ECO:0000256" key="19">
    <source>
        <dbReference type="PROSITE-ProRule" id="PRU01343"/>
    </source>
</evidence>
<keyword evidence="2" id="KW-0597">Phosphoprotein</keyword>
<dbReference type="GO" id="GO:0016787">
    <property type="term" value="F:hydrolase activity"/>
    <property type="evidence" value="ECO:0007669"/>
    <property type="project" value="UniProtKB-KW"/>
</dbReference>
<reference evidence="22" key="2">
    <citation type="submission" date="2025-08" db="UniProtKB">
        <authorList>
            <consortium name="Ensembl"/>
        </authorList>
    </citation>
    <scope>IDENTIFICATION</scope>
    <source>
        <strain evidence="22">broiler</strain>
    </source>
</reference>
<dbReference type="GO" id="GO:0008270">
    <property type="term" value="F:zinc ion binding"/>
    <property type="evidence" value="ECO:0007669"/>
    <property type="project" value="UniProtKB-KW"/>
</dbReference>
<evidence type="ECO:0000256" key="20">
    <source>
        <dbReference type="SAM" id="MobiDB-lite"/>
    </source>
</evidence>
<sequence>MASQEFTVLYTHQKMKKSKTWQDGILKIRPGENKAILLDDKGQYLESMFIKSQVNPGDNLESERYLITVEEAKMKEKSCEDQPRKAEVVDVNRRGVKPGVLPSRHLSVGLKRKFTGFQGPRQVEKKVSTVEDGEGMAALPISEQSRDPFPSRFYITSPLFSTVYKKNAETNLSTDLHEGGGTDNRDHVTPSSVVSFPFLQTHNETEKKNSDQSMVKPESPVFSGHTKSSSWTAGHGAVSQNIRSAAQIIALLKSKTTQVCREQATSEVTECHRSQALENINSSYNLKSTTLPAFSVNSDKRIAQNLQHLPFKKEMVNDEKEQNIEMLLNSSEPCDKEITGQRHDKKANSLSRDLQDPCRTNSSVLAELTISRVSDSQFVSSCSASPVAFETPVSLDREHLAINGLQDNSSIKSQSDLQLRQSSERVPSEIELSEDVTLAENGIAKQGLSTHGRDCSPEKQVMEVNFDLLGAFDFHEVDNGEHCERNKKELTEEDMLSKSADCLEGEDGAQNTALRLHSCFEVMTHCKKEEIKCSTYDVENDGNRCTVKMPLQFCNSVADTERIMEDSSNQTQIEVELLDDRNNLKEINESLVSIETMNNKKDLGACAALTINGTSGIKSKHFDLFPGDTNVKCHPKTGMFDKTENISCIASSSIIATTEGQTEEDVMQLGCRKSPDIDLEHFWGTKSDYIKPDSPVLTLSQNSESCCGSFQYITEDHQNLSGFLSKENTLISRSAICPLGKGHLASEKTETDETEFENLESRNAPHGACKGERIEMDCLKSMARAENSSDIPDLVNNIALLRALSQCSTALDSLQMMKENNSVLREAETSKEILEQLIKDEAIKRFTEMPYSESIQASSCVESSGNLKTELCVPLKVLGQRDPRASDCQWKSPDSRSLHEDDMNFIREVNFQKKFNVKDSEVDHSSLALSACSEVPPWIVSSSPSHSDLGEKQRTSWEPDKIISSVQLNSSVSPASGKKGSVQDIQEPLIHRSLPSDSELSENIFTWEQDSYPEECNSTVETQTPLVTVAAAEKIPNTEFFLTDTEEVQQSDGFSVVSLSNKPAVFPMSASGPEDRNYETSVFEECTEDRQRESLHPVFSNGTSQYRQSKWLKYLNSAHCDSITENSSDMEVTDDTYAENVLGMLSGDTGESQSSTVNNNTPGSVPLLRAKSVLSECCADSSNQDLISERKLLSLHLNQTPLTEPAQKVLSHLTCRTVTGDVQDITVSELSFPNADKVKHASLPKRKIAIPTEFQSHIHYRQVFKAALTEHLNIMLFDLSQRLHSALSKVDISSYTSLEDEQSKSKESCVPVCDHMRPAKVLVVKKEGQNKGRLFYACDAPRAERCSFFKWIEEVNPSQIKKFRPSVVLHDLRSIGAYLRNEKIFVFDGCQLFVRKGYEIGTRCSKLKKLMNVHAESDGDSKSKLYLKLSRKEHYSLFSKDDIWVVSKTLNFDSLDTFIASSAFFGPTHNNEVELLPLKGYYPSNWHSHTSVHALLVCNASGELISLRNMEEYFNPSTLPLIPYLLKMNSDSEKSTRRINKRKFIPPAMSLVGKKTYGSVSTEVAMELAEKMILTFSLNPDQATSLIHIAQMMTSHENMKPAEEHQIFPITIIHGVFGAGKSFLLSVVILFLVQLFESSEAKEGAELAPWKLLIASSTNVAVDRILLCLLDLGFEDFIRVGSIRKITKAILPYSLHAGSGNENEQLKELLALMKEDLAPAEKMYIRKSIERHKLGTNKTALQQVKVVGVTCAACPFPCLDTLKFPVVVLDECSQMTEPTSLLPIARFQCEKLVLVGDPKQLPPTIQGSESIHEKGLEQTLFDRLCLMGHKTILLRTQYRCHPAISAIANELFYEGNLIDGVSEKERSPLLDWLPTLCFYSVNGLEQIERDNSFYNMAEVHFTVKFIQALTASGIDGSAVGVITFYKSQMYKIQNLLRSIHSEAFPVKAVQVSTVDAFQGAEKEIIVLSCVRTRQTGFTDSEKRMNVALTRAKRHLLIVGNLACLSKNRLYERVINHCKGRENGLQHGSQCEQQLNNVLKYYLEEKKEEEQSKKKEK</sequence>
<keyword evidence="9" id="KW-0862">Zinc</keyword>
<evidence type="ECO:0000256" key="3">
    <source>
        <dbReference type="ARBA" id="ARBA00022723"/>
    </source>
</evidence>